<protein>
    <submittedName>
        <fullName evidence="1">Uncharacterized protein</fullName>
    </submittedName>
</protein>
<sequence length="111" mass="12339">MVNVDHSETAVCIARLMSEGPSRKSREFDIPREQLIFRRHSNHVTRCTTCLVLVLALTPGSSCTVTVYSHTWLYANGRSVWHVTTPTRPTPSDCTAPHGVKTNLTTLLAFS</sequence>
<dbReference type="VEuPathDB" id="FungiDB:YALI1_D08983g"/>
<dbReference type="Proteomes" id="UP000182444">
    <property type="component" value="Chromosome 1D"/>
</dbReference>
<reference evidence="1 2" key="1">
    <citation type="journal article" date="2016" name="PLoS ONE">
        <title>Sequence Assembly of Yarrowia lipolytica Strain W29/CLIB89 Shows Transposable Element Diversity.</title>
        <authorList>
            <person name="Magnan C."/>
            <person name="Yu J."/>
            <person name="Chang I."/>
            <person name="Jahn E."/>
            <person name="Kanomata Y."/>
            <person name="Wu J."/>
            <person name="Zeller M."/>
            <person name="Oakes M."/>
            <person name="Baldi P."/>
            <person name="Sandmeyer S."/>
        </authorList>
    </citation>
    <scope>NUCLEOTIDE SEQUENCE [LARGE SCALE GENOMIC DNA]</scope>
    <source>
        <strain evidence="2">CLIB89(W29)</strain>
    </source>
</reference>
<dbReference type="GeneID" id="94583253"/>
<dbReference type="AlphaFoldDB" id="A0A1D8NDJ2"/>
<gene>
    <name evidence="1" type="ORF">YALI1_D08983g</name>
</gene>
<dbReference type="EMBL" id="CP017556">
    <property type="protein sequence ID" value="AOW03701.1"/>
    <property type="molecule type" value="Genomic_DNA"/>
</dbReference>
<name>A0A1D8NDJ2_YARLL</name>
<proteinExistence type="predicted"/>
<evidence type="ECO:0000313" key="2">
    <source>
        <dbReference type="Proteomes" id="UP000182444"/>
    </source>
</evidence>
<organism evidence="1 2">
    <name type="scientific">Yarrowia lipolytica</name>
    <name type="common">Candida lipolytica</name>
    <dbReference type="NCBI Taxonomy" id="4952"/>
    <lineage>
        <taxon>Eukaryota</taxon>
        <taxon>Fungi</taxon>
        <taxon>Dikarya</taxon>
        <taxon>Ascomycota</taxon>
        <taxon>Saccharomycotina</taxon>
        <taxon>Dipodascomycetes</taxon>
        <taxon>Dipodascales</taxon>
        <taxon>Dipodascales incertae sedis</taxon>
        <taxon>Yarrowia</taxon>
    </lineage>
</organism>
<accession>A0A1D8NDJ2</accession>
<dbReference type="RefSeq" id="XP_068138739.1">
    <property type="nucleotide sequence ID" value="XM_068282638.1"/>
</dbReference>
<evidence type="ECO:0000313" key="1">
    <source>
        <dbReference type="EMBL" id="AOW03701.1"/>
    </source>
</evidence>